<comment type="caution">
    <text evidence="2">The sequence shown here is derived from an EMBL/GenBank/DDBJ whole genome shotgun (WGS) entry which is preliminary data.</text>
</comment>
<dbReference type="Proteomes" id="UP001188597">
    <property type="component" value="Unassembled WGS sequence"/>
</dbReference>
<name>A0AA89AT51_9ASTE</name>
<dbReference type="EMBL" id="JAVXUP010001106">
    <property type="protein sequence ID" value="KAK3015899.1"/>
    <property type="molecule type" value="Genomic_DNA"/>
</dbReference>
<protein>
    <submittedName>
        <fullName evidence="2">Uncharacterized protein</fullName>
    </submittedName>
</protein>
<proteinExistence type="predicted"/>
<reference evidence="2" key="1">
    <citation type="submission" date="2022-12" db="EMBL/GenBank/DDBJ databases">
        <title>Draft genome assemblies for two species of Escallonia (Escalloniales).</title>
        <authorList>
            <person name="Chanderbali A."/>
            <person name="Dervinis C."/>
            <person name="Anghel I."/>
            <person name="Soltis D."/>
            <person name="Soltis P."/>
            <person name="Zapata F."/>
        </authorList>
    </citation>
    <scope>NUCLEOTIDE SEQUENCE</scope>
    <source>
        <strain evidence="2">UCBG64.0493</strain>
        <tissue evidence="2">Leaf</tissue>
    </source>
</reference>
<sequence>MEGPPPSASGGGVVGGANQSQPPPPMTKNKKRKLPSPRELIAHYESQGMETQDASIKVIEDLQNAVFRLVAGRANGNSNRKAGGETPPLSRKLDVISSRLVNLEMKVDSKPGYAQTLAIGVASGALLRGVGSVIPHVAGALAQIWNSVRTATNIT</sequence>
<organism evidence="2 3">
    <name type="scientific">Escallonia herrerae</name>
    <dbReference type="NCBI Taxonomy" id="1293975"/>
    <lineage>
        <taxon>Eukaryota</taxon>
        <taxon>Viridiplantae</taxon>
        <taxon>Streptophyta</taxon>
        <taxon>Embryophyta</taxon>
        <taxon>Tracheophyta</taxon>
        <taxon>Spermatophyta</taxon>
        <taxon>Magnoliopsida</taxon>
        <taxon>eudicotyledons</taxon>
        <taxon>Gunneridae</taxon>
        <taxon>Pentapetalae</taxon>
        <taxon>asterids</taxon>
        <taxon>campanulids</taxon>
        <taxon>Escalloniales</taxon>
        <taxon>Escalloniaceae</taxon>
        <taxon>Escallonia</taxon>
    </lineage>
</organism>
<accession>A0AA89AT51</accession>
<keyword evidence="3" id="KW-1185">Reference proteome</keyword>
<evidence type="ECO:0000313" key="3">
    <source>
        <dbReference type="Proteomes" id="UP001188597"/>
    </source>
</evidence>
<gene>
    <name evidence="2" type="ORF">RJ639_007635</name>
</gene>
<feature type="region of interest" description="Disordered" evidence="1">
    <location>
        <begin position="1"/>
        <end position="37"/>
    </location>
</feature>
<dbReference type="AlphaFoldDB" id="A0AA89AT51"/>
<evidence type="ECO:0000256" key="1">
    <source>
        <dbReference type="SAM" id="MobiDB-lite"/>
    </source>
</evidence>
<evidence type="ECO:0000313" key="2">
    <source>
        <dbReference type="EMBL" id="KAK3015899.1"/>
    </source>
</evidence>